<comment type="caution">
    <text evidence="1">The sequence shown here is derived from an EMBL/GenBank/DDBJ whole genome shotgun (WGS) entry which is preliminary data.</text>
</comment>
<sequence length="315" mass="32230">MKTIWVLAGAAVAIGSTSLAGYDPVRLADTLKSGTVKLSGISAKAAEADPVADDAPQARSASRKYAAILPANVDIPAALPDLGRTETFGEAVSVQEAGTSRVEGYVLGEEGVTDEMRKAWGTLERARSAGSGSGDAGDADDGDVFLRAAGEIGYVPSGISPADIRVPGAEIGSMGNEVVTGEAEIYSAGTIIVDGVLIRLQGVRAPGLSDMCLTASGVEYDCDAWSLRGVEAMLAGRELSCEVTDEEHLEGGRLGWCNIALRSGVARDVGEIGVEAGIMVAEPGISGISPYLKSEAKAREAGNGVWSGSFGPREG</sequence>
<reference evidence="1 2" key="1">
    <citation type="submission" date="2022-10" db="EMBL/GenBank/DDBJ databases">
        <title>Defluviimonas sp. CAU 1641 isolated from mud.</title>
        <authorList>
            <person name="Kim W."/>
        </authorList>
    </citation>
    <scope>NUCLEOTIDE SEQUENCE [LARGE SCALE GENOMIC DNA]</scope>
    <source>
        <strain evidence="1 2">CAU 1641</strain>
    </source>
</reference>
<protein>
    <recommendedName>
        <fullName evidence="3">TNase-like domain-containing protein</fullName>
    </recommendedName>
</protein>
<dbReference type="RefSeq" id="WP_264772337.1">
    <property type="nucleotide sequence ID" value="NZ_JAPDOG010000011.1"/>
</dbReference>
<evidence type="ECO:0000313" key="1">
    <source>
        <dbReference type="EMBL" id="MCW3782603.1"/>
    </source>
</evidence>
<proteinExistence type="predicted"/>
<gene>
    <name evidence="1" type="ORF">OM960_13505</name>
</gene>
<dbReference type="SUPFAM" id="SSF50199">
    <property type="entry name" value="Staphylococcal nuclease"/>
    <property type="match status" value="1"/>
</dbReference>
<name>A0ABT3J4K8_9RHOB</name>
<evidence type="ECO:0008006" key="3">
    <source>
        <dbReference type="Google" id="ProtNLM"/>
    </source>
</evidence>
<keyword evidence="2" id="KW-1185">Reference proteome</keyword>
<dbReference type="Proteomes" id="UP001207582">
    <property type="component" value="Unassembled WGS sequence"/>
</dbReference>
<accession>A0ABT3J4K8</accession>
<evidence type="ECO:0000313" key="2">
    <source>
        <dbReference type="Proteomes" id="UP001207582"/>
    </source>
</evidence>
<dbReference type="EMBL" id="JAPDOG010000011">
    <property type="protein sequence ID" value="MCW3782603.1"/>
    <property type="molecule type" value="Genomic_DNA"/>
</dbReference>
<organism evidence="1 2">
    <name type="scientific">Defluviimonas salinarum</name>
    <dbReference type="NCBI Taxonomy" id="2992147"/>
    <lineage>
        <taxon>Bacteria</taxon>
        <taxon>Pseudomonadati</taxon>
        <taxon>Pseudomonadota</taxon>
        <taxon>Alphaproteobacteria</taxon>
        <taxon>Rhodobacterales</taxon>
        <taxon>Paracoccaceae</taxon>
        <taxon>Albidovulum</taxon>
    </lineage>
</organism>
<dbReference type="InterPro" id="IPR035437">
    <property type="entry name" value="SNase_OB-fold_sf"/>
</dbReference>